<evidence type="ECO:0000256" key="5">
    <source>
        <dbReference type="ARBA" id="ARBA00022692"/>
    </source>
</evidence>
<feature type="signal peptide" evidence="13">
    <location>
        <begin position="1"/>
        <end position="26"/>
    </location>
</feature>
<keyword evidence="9 11" id="KW-0472">Membrane</keyword>
<dbReference type="InterPro" id="IPR012910">
    <property type="entry name" value="Plug_dom"/>
</dbReference>
<evidence type="ECO:0000259" key="15">
    <source>
        <dbReference type="Pfam" id="PF07715"/>
    </source>
</evidence>
<dbReference type="GO" id="GO:0006826">
    <property type="term" value="P:iron ion transport"/>
    <property type="evidence" value="ECO:0007669"/>
    <property type="project" value="UniProtKB-KW"/>
</dbReference>
<evidence type="ECO:0000256" key="2">
    <source>
        <dbReference type="ARBA" id="ARBA00022448"/>
    </source>
</evidence>
<evidence type="ECO:0000313" key="16">
    <source>
        <dbReference type="EMBL" id="MBN7796076.1"/>
    </source>
</evidence>
<keyword evidence="4" id="KW-0410">Iron transport</keyword>
<evidence type="ECO:0000256" key="10">
    <source>
        <dbReference type="ARBA" id="ARBA00023237"/>
    </source>
</evidence>
<dbReference type="InterPro" id="IPR039426">
    <property type="entry name" value="TonB-dep_rcpt-like"/>
</dbReference>
<evidence type="ECO:0000256" key="3">
    <source>
        <dbReference type="ARBA" id="ARBA00022452"/>
    </source>
</evidence>
<dbReference type="InterPro" id="IPR036942">
    <property type="entry name" value="Beta-barrel_TonB_sf"/>
</dbReference>
<keyword evidence="16" id="KW-0675">Receptor</keyword>
<dbReference type="Pfam" id="PF07715">
    <property type="entry name" value="Plug"/>
    <property type="match status" value="1"/>
</dbReference>
<comment type="subcellular location">
    <subcellularLocation>
        <location evidence="1 11">Cell outer membrane</location>
        <topology evidence="1 11">Multi-pass membrane protein</topology>
    </subcellularLocation>
</comment>
<feature type="chain" id="PRO_5038117984" evidence="13">
    <location>
        <begin position="27"/>
        <end position="731"/>
    </location>
</feature>
<name>A0A939DDV7_9GAMM</name>
<comment type="similarity">
    <text evidence="11 12">Belongs to the TonB-dependent receptor family.</text>
</comment>
<dbReference type="Proteomes" id="UP000664303">
    <property type="component" value="Unassembled WGS sequence"/>
</dbReference>
<keyword evidence="10 11" id="KW-0998">Cell outer membrane</keyword>
<keyword evidence="17" id="KW-1185">Reference proteome</keyword>
<comment type="caution">
    <text evidence="16">The sequence shown here is derived from an EMBL/GenBank/DDBJ whole genome shotgun (WGS) entry which is preliminary data.</text>
</comment>
<keyword evidence="6" id="KW-0408">Iron</keyword>
<feature type="domain" description="TonB-dependent receptor plug" evidence="15">
    <location>
        <begin position="54"/>
        <end position="154"/>
    </location>
</feature>
<dbReference type="SUPFAM" id="SSF56935">
    <property type="entry name" value="Porins"/>
    <property type="match status" value="1"/>
</dbReference>
<dbReference type="EMBL" id="JAFKCZ010000004">
    <property type="protein sequence ID" value="MBN7796076.1"/>
    <property type="molecule type" value="Genomic_DNA"/>
</dbReference>
<evidence type="ECO:0000256" key="1">
    <source>
        <dbReference type="ARBA" id="ARBA00004571"/>
    </source>
</evidence>
<evidence type="ECO:0000256" key="12">
    <source>
        <dbReference type="RuleBase" id="RU003357"/>
    </source>
</evidence>
<evidence type="ECO:0000256" key="11">
    <source>
        <dbReference type="PROSITE-ProRule" id="PRU01360"/>
    </source>
</evidence>
<keyword evidence="5 11" id="KW-0812">Transmembrane</keyword>
<dbReference type="AlphaFoldDB" id="A0A939DDV7"/>
<feature type="domain" description="TonB-dependent receptor-like beta-barrel" evidence="14">
    <location>
        <begin position="252"/>
        <end position="691"/>
    </location>
</feature>
<protein>
    <submittedName>
        <fullName evidence="16">TonB-dependent receptor</fullName>
    </submittedName>
</protein>
<dbReference type="PANTHER" id="PTHR32552:SF81">
    <property type="entry name" value="TONB-DEPENDENT OUTER MEMBRANE RECEPTOR"/>
    <property type="match status" value="1"/>
</dbReference>
<organism evidence="16 17">
    <name type="scientific">Parahaliea mediterranea</name>
    <dbReference type="NCBI Taxonomy" id="651086"/>
    <lineage>
        <taxon>Bacteria</taxon>
        <taxon>Pseudomonadati</taxon>
        <taxon>Pseudomonadota</taxon>
        <taxon>Gammaproteobacteria</taxon>
        <taxon>Cellvibrionales</taxon>
        <taxon>Halieaceae</taxon>
        <taxon>Parahaliea</taxon>
    </lineage>
</organism>
<dbReference type="PANTHER" id="PTHR32552">
    <property type="entry name" value="FERRICHROME IRON RECEPTOR-RELATED"/>
    <property type="match status" value="1"/>
</dbReference>
<keyword evidence="3 11" id="KW-1134">Transmembrane beta strand</keyword>
<evidence type="ECO:0000259" key="14">
    <source>
        <dbReference type="Pfam" id="PF00593"/>
    </source>
</evidence>
<evidence type="ECO:0000313" key="17">
    <source>
        <dbReference type="Proteomes" id="UP000664303"/>
    </source>
</evidence>
<dbReference type="RefSeq" id="WP_206559524.1">
    <property type="nucleotide sequence ID" value="NZ_JAFKCZ010000004.1"/>
</dbReference>
<evidence type="ECO:0000256" key="6">
    <source>
        <dbReference type="ARBA" id="ARBA00023004"/>
    </source>
</evidence>
<keyword evidence="7" id="KW-0406">Ion transport</keyword>
<evidence type="ECO:0000256" key="4">
    <source>
        <dbReference type="ARBA" id="ARBA00022496"/>
    </source>
</evidence>
<dbReference type="InterPro" id="IPR000531">
    <property type="entry name" value="Beta-barrel_TonB"/>
</dbReference>
<keyword evidence="13" id="KW-0732">Signal</keyword>
<gene>
    <name evidence="16" type="ORF">JYP50_05725</name>
</gene>
<reference evidence="16" key="1">
    <citation type="submission" date="2021-02" db="EMBL/GenBank/DDBJ databases">
        <title>PHA producing bacteria isolated from coastal sediment in Guangdong, Shenzhen.</title>
        <authorList>
            <person name="Zheng W."/>
            <person name="Yu S."/>
            <person name="Huang Y."/>
        </authorList>
    </citation>
    <scope>NUCLEOTIDE SEQUENCE</scope>
    <source>
        <strain evidence="16">TN14-10</strain>
    </source>
</reference>
<accession>A0A939DDV7</accession>
<evidence type="ECO:0000256" key="7">
    <source>
        <dbReference type="ARBA" id="ARBA00023065"/>
    </source>
</evidence>
<keyword evidence="8 12" id="KW-0798">TonB box</keyword>
<dbReference type="Pfam" id="PF00593">
    <property type="entry name" value="TonB_dep_Rec_b-barrel"/>
    <property type="match status" value="1"/>
</dbReference>
<evidence type="ECO:0000256" key="9">
    <source>
        <dbReference type="ARBA" id="ARBA00023136"/>
    </source>
</evidence>
<proteinExistence type="inferred from homology"/>
<sequence>MISKARFSALSVIPLGITVLSLQSTAAEQVGNDDSPHIEETIVTGSKRDTTLIESDLSATIIDSNMIDEVRLRDFRRIDDLAPNVQFSESGQRGSIYITVRGVESNPFIINRAAIYIDGIPFRELSNSVLNQTQSIEVLRGPQATLYGANTESGLIIVSTKQPSEEVSAELRLTGIDFESGNGLETDGFISGPIIRDKLAGSIAFNVAEEDAYVKNLGTSTGETGKIDETFLQGRLRWTPTDTLTVNATAYWLDMDAPGLFDQQYMPLDIDRYNALYADYANGGRRADGWTTFEDAPKLTTEEEWVIGISATQALDYGSLDLAASYRKLEENAMGLDFDLTASPLVSASEKEQEAFTNLEARFSSPEVDVIDYIIGVSYYQDYEENAKASFIGTGGLDSYIAAPAQRKESEDYGVFGSVNWYLTPKLRLSGGLRYDNATRSTQQKQGQLDLGYGSIVYYVDADLTETYEAFLPRLAAHYTVSNNFSVHATLAKGYIPGGFNLVAVQQGYSDPDIISYDSEALWSREIGFKWRSADRRMRASGAVFHITSDSWQEVQIATDETGRPVSSDFISSDASIRSQGAELEGHWQVTDALSVDAHIGYVDAEYRDLQLDDTTNVKGQSIQLVPEYDGGLALRYEWPNGFFVRGEAGFTGKMALRARGDAIQDAVETFGLQAGYKSGRWAVRIFGDNLSDERRGSGLAIENLAFGTDGLFYSPLDAPRIIGVELEAWY</sequence>
<dbReference type="GO" id="GO:0009279">
    <property type="term" value="C:cell outer membrane"/>
    <property type="evidence" value="ECO:0007669"/>
    <property type="project" value="UniProtKB-SubCell"/>
</dbReference>
<evidence type="ECO:0000256" key="13">
    <source>
        <dbReference type="SAM" id="SignalP"/>
    </source>
</evidence>
<dbReference type="PROSITE" id="PS52016">
    <property type="entry name" value="TONB_DEPENDENT_REC_3"/>
    <property type="match status" value="1"/>
</dbReference>
<dbReference type="Gene3D" id="2.40.170.20">
    <property type="entry name" value="TonB-dependent receptor, beta-barrel domain"/>
    <property type="match status" value="1"/>
</dbReference>
<evidence type="ECO:0000256" key="8">
    <source>
        <dbReference type="ARBA" id="ARBA00023077"/>
    </source>
</evidence>
<keyword evidence="2 11" id="KW-0813">Transport</keyword>